<evidence type="ECO:0000313" key="1">
    <source>
        <dbReference type="EMBL" id="CAB4663284.1"/>
    </source>
</evidence>
<proteinExistence type="predicted"/>
<protein>
    <submittedName>
        <fullName evidence="2">Unannotated protein</fullName>
    </submittedName>
</protein>
<dbReference type="EMBL" id="CAFBOV010000066">
    <property type="protein sequence ID" value="CAB4994510.1"/>
    <property type="molecule type" value="Genomic_DNA"/>
</dbReference>
<gene>
    <name evidence="1" type="ORF">UFOPK2292_00399</name>
    <name evidence="2" type="ORF">UFOPK4020_00450</name>
</gene>
<dbReference type="SUPFAM" id="SSF81301">
    <property type="entry name" value="Nucleotidyltransferase"/>
    <property type="match status" value="1"/>
</dbReference>
<evidence type="ECO:0000313" key="2">
    <source>
        <dbReference type="EMBL" id="CAB4994510.1"/>
    </source>
</evidence>
<sequence>MTFDPVGICRIMNDEGVRYVVLGGFAAIVHGSSLPTEDIDLLPSRDDKNLECLARALNRLNAAIRTSDGPVHTTLDAGFIKNMPNMLNLTTDLGDVDLVFSPAGPLIGYEQWNENAVFAQLEPGLIIAVASIDDVIESKTKANRPKDLRTLPYLESLRDELRRQSEE</sequence>
<name>A0A6J7NM42_9ZZZZ</name>
<dbReference type="Gene3D" id="3.30.460.40">
    <property type="match status" value="1"/>
</dbReference>
<dbReference type="InterPro" id="IPR043519">
    <property type="entry name" value="NT_sf"/>
</dbReference>
<organism evidence="2">
    <name type="scientific">freshwater metagenome</name>
    <dbReference type="NCBI Taxonomy" id="449393"/>
    <lineage>
        <taxon>unclassified sequences</taxon>
        <taxon>metagenomes</taxon>
        <taxon>ecological metagenomes</taxon>
    </lineage>
</organism>
<accession>A0A6J7NM42</accession>
<dbReference type="EMBL" id="CAEZWU010000042">
    <property type="protein sequence ID" value="CAB4663284.1"/>
    <property type="molecule type" value="Genomic_DNA"/>
</dbReference>
<reference evidence="2" key="1">
    <citation type="submission" date="2020-05" db="EMBL/GenBank/DDBJ databases">
        <authorList>
            <person name="Chiriac C."/>
            <person name="Salcher M."/>
            <person name="Ghai R."/>
            <person name="Kavagutti S V."/>
        </authorList>
    </citation>
    <scope>NUCLEOTIDE SEQUENCE</scope>
</reference>
<dbReference type="AlphaFoldDB" id="A0A6J7NM42"/>